<sequence>MQFTLLYLFLFIIFSVNIVVTLVLFYLVIKCTAELVLDIRLALYMHKNIYNIQMLRCPVIGTK</sequence>
<protein>
    <submittedName>
        <fullName evidence="2">Uncharacterized protein</fullName>
    </submittedName>
</protein>
<evidence type="ECO:0000313" key="3">
    <source>
        <dbReference type="Proteomes" id="UP000013378"/>
    </source>
</evidence>
<organism evidence="2 3">
    <name type="scientific">Caldisalinibacter kiritimatiensis</name>
    <dbReference type="NCBI Taxonomy" id="1304284"/>
    <lineage>
        <taxon>Bacteria</taxon>
        <taxon>Bacillati</taxon>
        <taxon>Bacillota</taxon>
        <taxon>Tissierellia</taxon>
        <taxon>Tissierellales</taxon>
        <taxon>Thermohalobacteraceae</taxon>
        <taxon>Caldisalinibacter</taxon>
    </lineage>
</organism>
<evidence type="ECO:0000313" key="2">
    <source>
        <dbReference type="EMBL" id="EOD00392.1"/>
    </source>
</evidence>
<gene>
    <name evidence="2" type="ORF">L21TH_1565</name>
</gene>
<dbReference type="EMBL" id="ARZA01000177">
    <property type="protein sequence ID" value="EOD00392.1"/>
    <property type="molecule type" value="Genomic_DNA"/>
</dbReference>
<comment type="caution">
    <text evidence="2">The sequence shown here is derived from an EMBL/GenBank/DDBJ whole genome shotgun (WGS) entry which is preliminary data.</text>
</comment>
<accession>R1AUS9</accession>
<keyword evidence="3" id="KW-1185">Reference proteome</keyword>
<name>R1AUS9_9FIRM</name>
<keyword evidence="1" id="KW-0472">Membrane</keyword>
<feature type="transmembrane region" description="Helical" evidence="1">
    <location>
        <begin position="6"/>
        <end position="29"/>
    </location>
</feature>
<dbReference type="AlphaFoldDB" id="R1AUS9"/>
<dbReference type="Proteomes" id="UP000013378">
    <property type="component" value="Unassembled WGS sequence"/>
</dbReference>
<evidence type="ECO:0000256" key="1">
    <source>
        <dbReference type="SAM" id="Phobius"/>
    </source>
</evidence>
<keyword evidence="1" id="KW-1133">Transmembrane helix</keyword>
<keyword evidence="1" id="KW-0812">Transmembrane</keyword>
<proteinExistence type="predicted"/>
<reference evidence="2 3" key="1">
    <citation type="journal article" date="2015" name="Geomicrobiol. J.">
        <title>Caldisalinibacter kiritimatiensis gen. nov., sp. nov., a moderately thermohalophilic thiosulfate-reducing bacterium from a hypersaline microbial mat.</title>
        <authorList>
            <person name="Ben Hania W."/>
            <person name="Joseph M."/>
            <person name="Fiebig A."/>
            <person name="Bunk B."/>
            <person name="Klenk H.-P."/>
            <person name="Fardeau M.-L."/>
            <person name="Spring S."/>
        </authorList>
    </citation>
    <scope>NUCLEOTIDE SEQUENCE [LARGE SCALE GENOMIC DNA]</scope>
    <source>
        <strain evidence="2 3">L21-TH-D2</strain>
    </source>
</reference>